<dbReference type="EMBL" id="CAJPDT010000072">
    <property type="protein sequence ID" value="CAF9933789.1"/>
    <property type="molecule type" value="Genomic_DNA"/>
</dbReference>
<evidence type="ECO:0000313" key="1">
    <source>
        <dbReference type="EMBL" id="CAF9933789.1"/>
    </source>
</evidence>
<accession>A0A8H3IYX9</accession>
<reference evidence="1" key="1">
    <citation type="submission" date="2021-03" db="EMBL/GenBank/DDBJ databases">
        <authorList>
            <person name="Tagirdzhanova G."/>
        </authorList>
    </citation>
    <scope>NUCLEOTIDE SEQUENCE</scope>
</reference>
<dbReference type="Proteomes" id="UP000664534">
    <property type="component" value="Unassembled WGS sequence"/>
</dbReference>
<dbReference type="AlphaFoldDB" id="A0A8H3IYX9"/>
<gene>
    <name evidence="1" type="ORF">IMSHALPRED_009479</name>
</gene>
<dbReference type="OrthoDB" id="6058203at2759"/>
<comment type="caution">
    <text evidence="1">The sequence shown here is derived from an EMBL/GenBank/DDBJ whole genome shotgun (WGS) entry which is preliminary data.</text>
</comment>
<keyword evidence="2" id="KW-1185">Reference proteome</keyword>
<protein>
    <submittedName>
        <fullName evidence="1">Uncharacterized protein</fullName>
    </submittedName>
</protein>
<name>A0A8H3IYX9_9LECA</name>
<sequence length="221" mass="24897">MDLPTPDLLIHFRKRAAQSACAAGALANVTKYAHQTGMSSAVFIPSDPSQPGNLSQLVTTRWDGILQIYDLAEDHVRSRVELHIKPEGACSSTRVEILKMSLSPTSRDLAVLYRQKEHPQNASPSIKNMVSARDSEIYRLVTFHRCFAKTLGYFYDSYLQETRDIKKPKNQIPVSLALASNGNACIVWKSFDRLNKTKICVVGRDQKIMEDCQHGQRIFPF</sequence>
<proteinExistence type="predicted"/>
<organism evidence="1 2">
    <name type="scientific">Imshaugia aleurites</name>
    <dbReference type="NCBI Taxonomy" id="172621"/>
    <lineage>
        <taxon>Eukaryota</taxon>
        <taxon>Fungi</taxon>
        <taxon>Dikarya</taxon>
        <taxon>Ascomycota</taxon>
        <taxon>Pezizomycotina</taxon>
        <taxon>Lecanoromycetes</taxon>
        <taxon>OSLEUM clade</taxon>
        <taxon>Lecanoromycetidae</taxon>
        <taxon>Lecanorales</taxon>
        <taxon>Lecanorineae</taxon>
        <taxon>Parmeliaceae</taxon>
        <taxon>Imshaugia</taxon>
    </lineage>
</organism>
<evidence type="ECO:0000313" key="2">
    <source>
        <dbReference type="Proteomes" id="UP000664534"/>
    </source>
</evidence>